<gene>
    <name evidence="2" type="ORF">MarDSR_363</name>
</gene>
<sequence length="161" mass="18840">MQKISEWPTEWQEILLCTKHWQYNGECDVWHKTTPYFSLLKKEEQWVTFSHHFGITPLGPQTVPAMHSMYLFESKVVCQLEKGGHWFVFSDAEMNSSRCSTCDGKTRTSCEVTECFSLHDVAWFAMSDGERQKLGISCDFESFSEFRKSIKKTQLKKKLFS</sequence>
<organism evidence="2">
    <name type="scientific">Marseillevirus sp</name>
    <dbReference type="NCBI Taxonomy" id="2809551"/>
    <lineage>
        <taxon>Viruses</taxon>
        <taxon>Varidnaviria</taxon>
        <taxon>Bamfordvirae</taxon>
        <taxon>Nucleocytoviricota</taxon>
        <taxon>Megaviricetes</taxon>
        <taxon>Pimascovirales</taxon>
        <taxon>Pimascovirales incertae sedis</taxon>
        <taxon>Marseilleviridae</taxon>
        <taxon>Marseillevirus</taxon>
    </lineage>
</organism>
<dbReference type="EMBL" id="OR343189">
    <property type="protein sequence ID" value="WNL50402.1"/>
    <property type="molecule type" value="Genomic_DNA"/>
</dbReference>
<evidence type="ECO:0000259" key="1">
    <source>
        <dbReference type="Pfam" id="PF19194"/>
    </source>
</evidence>
<dbReference type="Pfam" id="PF19194">
    <property type="entry name" value="DUF5869"/>
    <property type="match status" value="1"/>
</dbReference>
<protein>
    <recommendedName>
        <fullName evidence="1">DUF5869 domain-containing protein</fullName>
    </recommendedName>
</protein>
<dbReference type="InterPro" id="IPR043807">
    <property type="entry name" value="DUF5869"/>
</dbReference>
<reference evidence="2" key="1">
    <citation type="submission" date="2023-07" db="EMBL/GenBank/DDBJ databases">
        <authorList>
            <person name="Xia Y."/>
        </authorList>
    </citation>
    <scope>NUCLEOTIDE SEQUENCE</scope>
    <source>
        <strain evidence="2">E</strain>
    </source>
</reference>
<evidence type="ECO:0000313" key="2">
    <source>
        <dbReference type="EMBL" id="WNL50402.1"/>
    </source>
</evidence>
<accession>A0AA96J153</accession>
<name>A0AA96J153_9VIRU</name>
<feature type="domain" description="DUF5869" evidence="1">
    <location>
        <begin position="2"/>
        <end position="160"/>
    </location>
</feature>
<proteinExistence type="predicted"/>